<proteinExistence type="predicted"/>
<accession>A0ABP9B5R6</accession>
<organism evidence="1 2">
    <name type="scientific">Olivibacter ginsenosidimutans</name>
    <dbReference type="NCBI Taxonomy" id="1176537"/>
    <lineage>
        <taxon>Bacteria</taxon>
        <taxon>Pseudomonadati</taxon>
        <taxon>Bacteroidota</taxon>
        <taxon>Sphingobacteriia</taxon>
        <taxon>Sphingobacteriales</taxon>
        <taxon>Sphingobacteriaceae</taxon>
        <taxon>Olivibacter</taxon>
    </lineage>
</organism>
<dbReference type="RefSeq" id="WP_345231407.1">
    <property type="nucleotide sequence ID" value="NZ_BAABIQ010000025.1"/>
</dbReference>
<evidence type="ECO:0000313" key="2">
    <source>
        <dbReference type="Proteomes" id="UP001501411"/>
    </source>
</evidence>
<sequence>MSIIKETIEDLKLKVELLLAKRKYSVDGPSHIVESAGKKGLRSGKVSELTAIAPLKPGGADRLRKIIELIKGDFGGAILVGTLHDMRFVFIDNDTRLLFCTTFDGDWDVYIEDFATKIPELMDLIFESVEGWPGIKDPSVKQYILDHQLTADAWFVAYPNLTVNDVLRNEKIVKGLYKTLDEAQDSSQH</sequence>
<protein>
    <submittedName>
        <fullName evidence="1">Uncharacterized protein</fullName>
    </submittedName>
</protein>
<gene>
    <name evidence="1" type="ORF">GCM10023231_17800</name>
</gene>
<reference evidence="2" key="1">
    <citation type="journal article" date="2019" name="Int. J. Syst. Evol. Microbiol.">
        <title>The Global Catalogue of Microorganisms (GCM) 10K type strain sequencing project: providing services to taxonomists for standard genome sequencing and annotation.</title>
        <authorList>
            <consortium name="The Broad Institute Genomics Platform"/>
            <consortium name="The Broad Institute Genome Sequencing Center for Infectious Disease"/>
            <person name="Wu L."/>
            <person name="Ma J."/>
        </authorList>
    </citation>
    <scope>NUCLEOTIDE SEQUENCE [LARGE SCALE GENOMIC DNA]</scope>
    <source>
        <strain evidence="2">JCM 18200</strain>
    </source>
</reference>
<dbReference type="Proteomes" id="UP001501411">
    <property type="component" value="Unassembled WGS sequence"/>
</dbReference>
<dbReference type="EMBL" id="BAABIQ010000025">
    <property type="protein sequence ID" value="GAA4790331.1"/>
    <property type="molecule type" value="Genomic_DNA"/>
</dbReference>
<evidence type="ECO:0000313" key="1">
    <source>
        <dbReference type="EMBL" id="GAA4790331.1"/>
    </source>
</evidence>
<keyword evidence="2" id="KW-1185">Reference proteome</keyword>
<name>A0ABP9B5R6_9SPHI</name>
<comment type="caution">
    <text evidence="1">The sequence shown here is derived from an EMBL/GenBank/DDBJ whole genome shotgun (WGS) entry which is preliminary data.</text>
</comment>